<protein>
    <submittedName>
        <fullName evidence="2">Uncharacterized protein</fullName>
    </submittedName>
</protein>
<feature type="compositionally biased region" description="Basic residues" evidence="1">
    <location>
        <begin position="1"/>
        <end position="10"/>
    </location>
</feature>
<sequence>MVEVPRKRHAGFSPDAGAGRDWEGDEVAMAGGSAAATRTGAAYPRT</sequence>
<gene>
    <name evidence="2" type="ORF">DF3PB_790006</name>
</gene>
<evidence type="ECO:0000256" key="1">
    <source>
        <dbReference type="SAM" id="MobiDB-lite"/>
    </source>
</evidence>
<dbReference type="EMBL" id="UIDG01000633">
    <property type="protein sequence ID" value="SUS08625.1"/>
    <property type="molecule type" value="Genomic_DNA"/>
</dbReference>
<name>A0A380TJK1_9ZZZZ</name>
<evidence type="ECO:0000313" key="2">
    <source>
        <dbReference type="EMBL" id="SUS08625.1"/>
    </source>
</evidence>
<organism evidence="2">
    <name type="scientific">metagenome</name>
    <dbReference type="NCBI Taxonomy" id="256318"/>
    <lineage>
        <taxon>unclassified sequences</taxon>
        <taxon>metagenomes</taxon>
    </lineage>
</organism>
<proteinExistence type="predicted"/>
<dbReference type="AlphaFoldDB" id="A0A380TJK1"/>
<accession>A0A380TJK1</accession>
<reference evidence="2" key="1">
    <citation type="submission" date="2018-07" db="EMBL/GenBank/DDBJ databases">
        <authorList>
            <person name="Quirk P.G."/>
            <person name="Krulwich T.A."/>
        </authorList>
    </citation>
    <scope>NUCLEOTIDE SEQUENCE</scope>
</reference>
<feature type="compositionally biased region" description="Low complexity" evidence="1">
    <location>
        <begin position="28"/>
        <end position="46"/>
    </location>
</feature>
<feature type="region of interest" description="Disordered" evidence="1">
    <location>
        <begin position="1"/>
        <end position="46"/>
    </location>
</feature>